<gene>
    <name evidence="3" type="ORF">I303_107173</name>
</gene>
<dbReference type="EMBL" id="CP144538">
    <property type="protein sequence ID" value="WWC64562.1"/>
    <property type="molecule type" value="Genomic_DNA"/>
</dbReference>
<feature type="region of interest" description="Disordered" evidence="1">
    <location>
        <begin position="51"/>
        <end position="74"/>
    </location>
</feature>
<dbReference type="Proteomes" id="UP000078595">
    <property type="component" value="Chromosome 9"/>
</dbReference>
<sequence>MSLLSGTIQPPLLSLLSSTSEPPLSPLFRQHTDQSADSSITFVEDTTSSLLSAGSSSSAPSRSTPHTQVKSESKGCISHNVIHIQSPKLRKTYIQAGRSRSEYLRNIEKAKGKGRALDEEASMSVSLPLGIELPWLSLQLKRLGRREISFEVGIVDQKGREGVVRFSSFKHNPTAHPYHNPPLIHLPLQLPSITQSTLTSWLHIPINLSSLLPLFSKLPRPQADPHDDDNHENGNGDADGVISNRKRRRISTTSKVSELPGGNFASVSYIRVYANCRIRRIWFSAEGEKTIRSMGKNVQDEWELYAAAAGQVV</sequence>
<dbReference type="AlphaFoldDB" id="A0AAJ8KW17"/>
<feature type="compositionally biased region" description="Basic and acidic residues" evidence="1">
    <location>
        <begin position="223"/>
        <end position="234"/>
    </location>
</feature>
<name>A0AAJ8KW17_9TREE</name>
<dbReference type="InterPro" id="IPR007714">
    <property type="entry name" value="CFA20_dom"/>
</dbReference>
<organism evidence="3 4">
    <name type="scientific">Kwoniella dejecticola CBS 10117</name>
    <dbReference type="NCBI Taxonomy" id="1296121"/>
    <lineage>
        <taxon>Eukaryota</taxon>
        <taxon>Fungi</taxon>
        <taxon>Dikarya</taxon>
        <taxon>Basidiomycota</taxon>
        <taxon>Agaricomycotina</taxon>
        <taxon>Tremellomycetes</taxon>
        <taxon>Tremellales</taxon>
        <taxon>Cryptococcaceae</taxon>
        <taxon>Kwoniella</taxon>
    </lineage>
</organism>
<dbReference type="RefSeq" id="XP_065825590.1">
    <property type="nucleotide sequence ID" value="XM_065969518.1"/>
</dbReference>
<feature type="domain" description="CFA20" evidence="2">
    <location>
        <begin position="64"/>
        <end position="211"/>
    </location>
</feature>
<feature type="region of interest" description="Disordered" evidence="1">
    <location>
        <begin position="219"/>
        <end position="256"/>
    </location>
</feature>
<dbReference type="PANTHER" id="PTHR12458">
    <property type="entry name" value="ORF PROTEIN"/>
    <property type="match status" value="1"/>
</dbReference>
<evidence type="ECO:0000259" key="2">
    <source>
        <dbReference type="Pfam" id="PF05018"/>
    </source>
</evidence>
<feature type="compositionally biased region" description="Low complexity" evidence="1">
    <location>
        <begin position="51"/>
        <end position="65"/>
    </location>
</feature>
<reference evidence="3" key="1">
    <citation type="submission" date="2013-07" db="EMBL/GenBank/DDBJ databases">
        <authorList>
            <consortium name="The Broad Institute Genome Sequencing Platform"/>
            <person name="Cuomo C."/>
            <person name="Litvintseva A."/>
            <person name="Chen Y."/>
            <person name="Heitman J."/>
            <person name="Sun S."/>
            <person name="Springer D."/>
            <person name="Dromer F."/>
            <person name="Young S.K."/>
            <person name="Zeng Q."/>
            <person name="Gargeya S."/>
            <person name="Fitzgerald M."/>
            <person name="Abouelleil A."/>
            <person name="Alvarado L."/>
            <person name="Berlin A.M."/>
            <person name="Chapman S.B."/>
            <person name="Dewar J."/>
            <person name="Goldberg J."/>
            <person name="Griggs A."/>
            <person name="Gujja S."/>
            <person name="Hansen M."/>
            <person name="Howarth C."/>
            <person name="Imamovic A."/>
            <person name="Larimer J."/>
            <person name="McCowan C."/>
            <person name="Murphy C."/>
            <person name="Pearson M."/>
            <person name="Priest M."/>
            <person name="Roberts A."/>
            <person name="Saif S."/>
            <person name="Shea T."/>
            <person name="Sykes S."/>
            <person name="Wortman J."/>
            <person name="Nusbaum C."/>
            <person name="Birren B."/>
        </authorList>
    </citation>
    <scope>NUCLEOTIDE SEQUENCE</scope>
    <source>
        <strain evidence="3">CBS 10117</strain>
    </source>
</reference>
<evidence type="ECO:0000313" key="3">
    <source>
        <dbReference type="EMBL" id="WWC64562.1"/>
    </source>
</evidence>
<keyword evidence="4" id="KW-1185">Reference proteome</keyword>
<dbReference type="KEGG" id="kdj:28970274"/>
<accession>A0AAJ8KW17</accession>
<evidence type="ECO:0000256" key="1">
    <source>
        <dbReference type="SAM" id="MobiDB-lite"/>
    </source>
</evidence>
<dbReference type="GeneID" id="28970274"/>
<protein>
    <recommendedName>
        <fullName evidence="2">CFA20 domain-containing protein</fullName>
    </recommendedName>
</protein>
<reference evidence="3" key="2">
    <citation type="submission" date="2024-02" db="EMBL/GenBank/DDBJ databases">
        <title>Comparative genomics of Cryptococcus and Kwoniella reveals pathogenesis evolution and contrasting modes of karyotype evolution via chromosome fusion or intercentromeric recombination.</title>
        <authorList>
            <person name="Coelho M.A."/>
            <person name="David-Palma M."/>
            <person name="Shea T."/>
            <person name="Bowers K."/>
            <person name="McGinley-Smith S."/>
            <person name="Mohammad A.W."/>
            <person name="Gnirke A."/>
            <person name="Yurkov A.M."/>
            <person name="Nowrousian M."/>
            <person name="Sun S."/>
            <person name="Cuomo C.A."/>
            <person name="Heitman J."/>
        </authorList>
    </citation>
    <scope>NUCLEOTIDE SEQUENCE</scope>
    <source>
        <strain evidence="3">CBS 10117</strain>
    </source>
</reference>
<proteinExistence type="predicted"/>
<evidence type="ECO:0000313" key="4">
    <source>
        <dbReference type="Proteomes" id="UP000078595"/>
    </source>
</evidence>
<dbReference type="Pfam" id="PF05018">
    <property type="entry name" value="CFA20_dom"/>
    <property type="match status" value="1"/>
</dbReference>
<dbReference type="InterPro" id="IPR040441">
    <property type="entry name" value="CFA20/CFAP20DC"/>
</dbReference>